<proteinExistence type="inferred from homology"/>
<organism evidence="7 8">
    <name type="scientific">Seohaeicola nanhaiensis</name>
    <dbReference type="NCBI Taxonomy" id="1387282"/>
    <lineage>
        <taxon>Bacteria</taxon>
        <taxon>Pseudomonadati</taxon>
        <taxon>Pseudomonadota</taxon>
        <taxon>Alphaproteobacteria</taxon>
        <taxon>Rhodobacterales</taxon>
        <taxon>Roseobacteraceae</taxon>
        <taxon>Seohaeicola</taxon>
    </lineage>
</organism>
<keyword evidence="4" id="KW-0238">DNA-binding</keyword>
<comment type="caution">
    <text evidence="7">The sequence shown here is derived from an EMBL/GenBank/DDBJ whole genome shotgun (WGS) entry which is preliminary data.</text>
</comment>
<comment type="similarity">
    <text evidence="2">Belongs to the histone-like protein H-NS family.</text>
</comment>
<dbReference type="Gene3D" id="4.10.430.10">
    <property type="entry name" value="Histone-like protein H-NS, C-terminal domain"/>
    <property type="match status" value="1"/>
</dbReference>
<dbReference type="Pfam" id="PF00816">
    <property type="entry name" value="Histone_HNS"/>
    <property type="match status" value="1"/>
</dbReference>
<feature type="domain" description="DNA-binding protein H-NS-like C-terminal" evidence="6">
    <location>
        <begin position="59"/>
        <end position="104"/>
    </location>
</feature>
<comment type="subcellular location">
    <subcellularLocation>
        <location evidence="1">Cytoplasm</location>
        <location evidence="1">Nucleoid</location>
    </subcellularLocation>
</comment>
<dbReference type="InterPro" id="IPR037150">
    <property type="entry name" value="H-NS_C_dom_sf"/>
</dbReference>
<feature type="region of interest" description="Disordered" evidence="5">
    <location>
        <begin position="58"/>
        <end position="82"/>
    </location>
</feature>
<evidence type="ECO:0000256" key="5">
    <source>
        <dbReference type="SAM" id="MobiDB-lite"/>
    </source>
</evidence>
<name>A0ABV9KM70_9RHOB</name>
<dbReference type="PANTHER" id="PTHR38097">
    <property type="match status" value="1"/>
</dbReference>
<reference evidence="8" key="1">
    <citation type="journal article" date="2019" name="Int. J. Syst. Evol. Microbiol.">
        <title>The Global Catalogue of Microorganisms (GCM) 10K type strain sequencing project: providing services to taxonomists for standard genome sequencing and annotation.</title>
        <authorList>
            <consortium name="The Broad Institute Genomics Platform"/>
            <consortium name="The Broad Institute Genome Sequencing Center for Infectious Disease"/>
            <person name="Wu L."/>
            <person name="Ma J."/>
        </authorList>
    </citation>
    <scope>NUCLEOTIDE SEQUENCE [LARGE SCALE GENOMIC DNA]</scope>
    <source>
        <strain evidence="8">CGMCC 4.7283</strain>
    </source>
</reference>
<protein>
    <submittedName>
        <fullName evidence="7">H-NS family nucleoid-associated regulatory protein</fullName>
    </submittedName>
</protein>
<feature type="compositionally biased region" description="Basic residues" evidence="5">
    <location>
        <begin position="59"/>
        <end position="69"/>
    </location>
</feature>
<dbReference type="SMART" id="SM00528">
    <property type="entry name" value="HNS"/>
    <property type="match status" value="1"/>
</dbReference>
<keyword evidence="3" id="KW-0963">Cytoplasm</keyword>
<dbReference type="InterPro" id="IPR027444">
    <property type="entry name" value="H-NS_C_dom"/>
</dbReference>
<keyword evidence="8" id="KW-1185">Reference proteome</keyword>
<dbReference type="RefSeq" id="WP_380720853.1">
    <property type="nucleotide sequence ID" value="NZ_JBHSGI010000032.1"/>
</dbReference>
<evidence type="ECO:0000313" key="8">
    <source>
        <dbReference type="Proteomes" id="UP001595973"/>
    </source>
</evidence>
<evidence type="ECO:0000256" key="4">
    <source>
        <dbReference type="ARBA" id="ARBA00023125"/>
    </source>
</evidence>
<dbReference type="Proteomes" id="UP001595973">
    <property type="component" value="Unassembled WGS sequence"/>
</dbReference>
<evidence type="ECO:0000256" key="3">
    <source>
        <dbReference type="ARBA" id="ARBA00022490"/>
    </source>
</evidence>
<evidence type="ECO:0000259" key="6">
    <source>
        <dbReference type="SMART" id="SM00528"/>
    </source>
</evidence>
<sequence>MTKPNLEEMSLEELKDLQKTVSRAIRGFEARRRNQALAAAQDAAKTHGFSLAELMGQLKKPRPKQPPKYRHPENSELTWTGMGRQPKWYKEAIDAGVSEESLQIT</sequence>
<accession>A0ABV9KM70</accession>
<dbReference type="SUPFAM" id="SSF81273">
    <property type="entry name" value="H-NS histone-like proteins"/>
    <property type="match status" value="1"/>
</dbReference>
<gene>
    <name evidence="7" type="ORF">ACFO5X_20900</name>
</gene>
<dbReference type="EMBL" id="JBHSGI010000032">
    <property type="protein sequence ID" value="MFC4671021.1"/>
    <property type="molecule type" value="Genomic_DNA"/>
</dbReference>
<evidence type="ECO:0000256" key="1">
    <source>
        <dbReference type="ARBA" id="ARBA00004453"/>
    </source>
</evidence>
<dbReference type="PANTHER" id="PTHR38097:SF2">
    <property type="entry name" value="DNA-BINDING PROTEIN STPA"/>
    <property type="match status" value="1"/>
</dbReference>
<evidence type="ECO:0000256" key="2">
    <source>
        <dbReference type="ARBA" id="ARBA00010610"/>
    </source>
</evidence>
<evidence type="ECO:0000313" key="7">
    <source>
        <dbReference type="EMBL" id="MFC4671021.1"/>
    </source>
</evidence>